<dbReference type="InterPro" id="IPR011989">
    <property type="entry name" value="ARM-like"/>
</dbReference>
<sequence length="1181" mass="130217">MGAHTEPSPSHDAPLSIEEEDDVCDAITRRFANSSAPQHRHLCAMAQAIRALTREEGLPLSPLSYFASSMAAISGRARDPEAMTALSTLLASIIPSVKGLSEIRAKEAGTLLAEIAGGEGLSTSTVRSLVKCVGLLARACDRSSWGSIGPLCKSLLSFSLDKRPKVRKSALMFVEEAFKSFDSSSVTKKASKEVLSLFEHHRLLARDLIQSDTFRTSEKEEKHKILEVLHMLNALKLIIPLLSGKVISKFLLELNVLLVDRFTPITRHLFDVLDAIFTSRSETFASETKHTLDSLASYICSIKKNPINTVITASSLLRSGLSKLNVVEPQVEISKLPQVFSSVAGKLSGPDENVSMKAAEIVRELAGLIVNQSSFLGEVNLTTDKEALNQKESTTLKSLCSAIESVLDACAGPPNIPTLAVVSDLFIMLAESSFIWMKAILIKLSKFEKSTDKDAPCKMQLDACIGCAVVAMGPEMILSITPLTLDEEKLSFSNQWLIPILKKYTIGASLRFFVEHIVPLANSLQKISHKAPKSSLVQELQSYTHCLWDLLPSFCNYPVDTDQSFTMLATLMLDALNQNPNIHQIIALALLKLVNQNKDILNAIHKANDSQSQSISFISDDFHMEVRRVKLLYTKKRASKNIKALSSFSVDLIEAFSSLLFRSTHAENTCLKDVIGCLASITDGSKVNKIFVQSVQKFQLTDGAEDNNSSIVSITKPIHKESGEDVPSKRLKVLQLAYSLVGGADEDGVNMIIDHVKSALEADNELCQHEAFCVLGKLLKEHTWFCSTRLDELIELLLGAKPSAAAQKSHFACFHHILVYLLENNLENMSTRALLILNQIIQSLKDSNKEARKLAYDVLLQTSCSLRSCSSGDPIQRLFSMIMGCLAGTTPRVMSASVAALSWLIYENPSVCFSVPDLLPSVLALLQSKAREVIKAVLGFVKVLVTCLQAKDLKMPLLDIVNGVLPWSSDSKNHFKSKVWIILEILIRKCGFGSVRSVTPDKYKETLKSIIEQRQGKTNSKVVSIPSDSSKPINSTPERGPKRTREKDGFSRKERNGSWAPGVKEKGKTHKRFKQSNSELNNSSLSAHNDNQKGWRNKMTRTLKDQSQVKRQKHDRGGGKNSRGKHLNGRLDRGNHVKHRPQKNGKHLVQAAPQFKRDNASSKVQKKSGLQKTSNPMGKES</sequence>
<protein>
    <submittedName>
        <fullName evidence="5">Uncharacterized protein</fullName>
    </submittedName>
</protein>
<dbReference type="InterPro" id="IPR016024">
    <property type="entry name" value="ARM-type_fold"/>
</dbReference>
<feature type="region of interest" description="Disordered" evidence="2">
    <location>
        <begin position="1018"/>
        <end position="1181"/>
    </location>
</feature>
<feature type="compositionally biased region" description="Basic and acidic residues" evidence="2">
    <location>
        <begin position="1039"/>
        <end position="1056"/>
    </location>
</feature>
<dbReference type="Gene3D" id="1.25.10.10">
    <property type="entry name" value="Leucine-rich Repeat Variant"/>
    <property type="match status" value="1"/>
</dbReference>
<dbReference type="eggNOG" id="KOG1248">
    <property type="taxonomic scope" value="Eukaryota"/>
</dbReference>
<organism evidence="5 6">
    <name type="scientific">Amborella trichopoda</name>
    <dbReference type="NCBI Taxonomy" id="13333"/>
    <lineage>
        <taxon>Eukaryota</taxon>
        <taxon>Viridiplantae</taxon>
        <taxon>Streptophyta</taxon>
        <taxon>Embryophyta</taxon>
        <taxon>Tracheophyta</taxon>
        <taxon>Spermatophyta</taxon>
        <taxon>Magnoliopsida</taxon>
        <taxon>Amborellales</taxon>
        <taxon>Amborellaceae</taxon>
        <taxon>Amborella</taxon>
    </lineage>
</organism>
<dbReference type="STRING" id="13333.W1PHG3"/>
<feature type="compositionally biased region" description="Polar residues" evidence="2">
    <location>
        <begin position="1168"/>
        <end position="1181"/>
    </location>
</feature>
<evidence type="ECO:0000256" key="2">
    <source>
        <dbReference type="SAM" id="MobiDB-lite"/>
    </source>
</evidence>
<dbReference type="OrthoDB" id="2192888at2759"/>
<dbReference type="PANTHER" id="PTHR48412:SF1">
    <property type="entry name" value="ARM REPEAT SUPERFAMILY PROTEIN"/>
    <property type="match status" value="1"/>
</dbReference>
<dbReference type="Gramene" id="ERN06555">
    <property type="protein sequence ID" value="ERN06555"/>
    <property type="gene ID" value="AMTR_s00058p00120430"/>
</dbReference>
<dbReference type="AlphaFoldDB" id="W1PHG3"/>
<name>W1PHG3_AMBTC</name>
<dbReference type="HOGENOM" id="CLU_003753_2_0_1"/>
<evidence type="ECO:0000259" key="4">
    <source>
        <dbReference type="Pfam" id="PF25772"/>
    </source>
</evidence>
<feature type="domain" description="RRP12 HEAT" evidence="3">
    <location>
        <begin position="351"/>
        <end position="656"/>
    </location>
</feature>
<dbReference type="PANTHER" id="PTHR48412">
    <property type="entry name" value="ARM REPEAT SUPERFAMILY PROTEIN"/>
    <property type="match status" value="1"/>
</dbReference>
<dbReference type="Pfam" id="PF08161">
    <property type="entry name" value="RRP12_HEAT"/>
    <property type="match status" value="1"/>
</dbReference>
<dbReference type="SUPFAM" id="SSF48371">
    <property type="entry name" value="ARM repeat"/>
    <property type="match status" value="1"/>
</dbReference>
<dbReference type="KEGG" id="atr:18434754"/>
<feature type="domain" description="RRP12 N-terminal HEAT" evidence="4">
    <location>
        <begin position="12"/>
        <end position="281"/>
    </location>
</feature>
<comment type="similarity">
    <text evidence="1">Belongs to the RRP12 family.</text>
</comment>
<accession>W1PHG3</accession>
<evidence type="ECO:0000313" key="5">
    <source>
        <dbReference type="EMBL" id="ERN06555.1"/>
    </source>
</evidence>
<keyword evidence="6" id="KW-1185">Reference proteome</keyword>
<evidence type="ECO:0000256" key="1">
    <source>
        <dbReference type="ARBA" id="ARBA00007690"/>
    </source>
</evidence>
<feature type="compositionally biased region" description="Low complexity" evidence="2">
    <location>
        <begin position="1076"/>
        <end position="1086"/>
    </location>
</feature>
<dbReference type="Pfam" id="PF25772">
    <property type="entry name" value="HEAT_RRP12_N"/>
    <property type="match status" value="1"/>
</dbReference>
<dbReference type="InterPro" id="IPR012978">
    <property type="entry name" value="HEAT_RRP12"/>
</dbReference>
<dbReference type="EMBL" id="KI393888">
    <property type="protein sequence ID" value="ERN06555.1"/>
    <property type="molecule type" value="Genomic_DNA"/>
</dbReference>
<dbReference type="InterPro" id="IPR057860">
    <property type="entry name" value="HEAT_RRP12_N"/>
</dbReference>
<proteinExistence type="inferred from homology"/>
<evidence type="ECO:0000259" key="3">
    <source>
        <dbReference type="Pfam" id="PF08161"/>
    </source>
</evidence>
<feature type="compositionally biased region" description="Polar residues" evidence="2">
    <location>
        <begin position="1018"/>
        <end position="1037"/>
    </location>
</feature>
<gene>
    <name evidence="5" type="ORF">AMTR_s00058p00120430</name>
</gene>
<feature type="compositionally biased region" description="Basic residues" evidence="2">
    <location>
        <begin position="1136"/>
        <end position="1146"/>
    </location>
</feature>
<evidence type="ECO:0000313" key="6">
    <source>
        <dbReference type="Proteomes" id="UP000017836"/>
    </source>
</evidence>
<reference evidence="6" key="1">
    <citation type="journal article" date="2013" name="Science">
        <title>The Amborella genome and the evolution of flowering plants.</title>
        <authorList>
            <consortium name="Amborella Genome Project"/>
        </authorList>
    </citation>
    <scope>NUCLEOTIDE SEQUENCE [LARGE SCALE GENOMIC DNA]</scope>
</reference>
<dbReference type="OMA" id="AFCRYPV"/>
<dbReference type="Proteomes" id="UP000017836">
    <property type="component" value="Unassembled WGS sequence"/>
</dbReference>